<comment type="caution">
    <text evidence="1">The sequence shown here is derived from an EMBL/GenBank/DDBJ whole genome shotgun (WGS) entry which is preliminary data.</text>
</comment>
<dbReference type="EMBL" id="SNYN01000003">
    <property type="protein sequence ID" value="TDQ53664.1"/>
    <property type="molecule type" value="Genomic_DNA"/>
</dbReference>
<protein>
    <submittedName>
        <fullName evidence="1">Uncharacterized protein DUF3515</fullName>
    </submittedName>
</protein>
<keyword evidence="2" id="KW-1185">Reference proteome</keyword>
<gene>
    <name evidence="1" type="ORF">EV190_103115</name>
</gene>
<proteinExistence type="predicted"/>
<evidence type="ECO:0000313" key="1">
    <source>
        <dbReference type="EMBL" id="TDQ53664.1"/>
    </source>
</evidence>
<dbReference type="OrthoDB" id="3213819at2"/>
<dbReference type="Pfam" id="PF12028">
    <property type="entry name" value="DUF3515"/>
    <property type="match status" value="1"/>
</dbReference>
<name>A0A4R6V1E2_9ACTN</name>
<dbReference type="PROSITE" id="PS51257">
    <property type="entry name" value="PROKAR_LIPOPROTEIN"/>
    <property type="match status" value="1"/>
</dbReference>
<organism evidence="1 2">
    <name type="scientific">Actinorugispora endophytica</name>
    <dbReference type="NCBI Taxonomy" id="1605990"/>
    <lineage>
        <taxon>Bacteria</taxon>
        <taxon>Bacillati</taxon>
        <taxon>Actinomycetota</taxon>
        <taxon>Actinomycetes</taxon>
        <taxon>Streptosporangiales</taxon>
        <taxon>Nocardiopsidaceae</taxon>
        <taxon>Actinorugispora</taxon>
    </lineage>
</organism>
<reference evidence="1 2" key="1">
    <citation type="submission" date="2019-03" db="EMBL/GenBank/DDBJ databases">
        <title>Genomic Encyclopedia of Type Strains, Phase IV (KMG-IV): sequencing the most valuable type-strain genomes for metagenomic binning, comparative biology and taxonomic classification.</title>
        <authorList>
            <person name="Goeker M."/>
        </authorList>
    </citation>
    <scope>NUCLEOTIDE SEQUENCE [LARGE SCALE GENOMIC DNA]</scope>
    <source>
        <strain evidence="1 2">DSM 46770</strain>
    </source>
</reference>
<dbReference type="InterPro" id="IPR021903">
    <property type="entry name" value="DUF3515"/>
</dbReference>
<evidence type="ECO:0000313" key="2">
    <source>
        <dbReference type="Proteomes" id="UP000295281"/>
    </source>
</evidence>
<dbReference type="RefSeq" id="WP_133740584.1">
    <property type="nucleotide sequence ID" value="NZ_SNYN01000003.1"/>
</dbReference>
<accession>A0A4R6V1E2</accession>
<dbReference type="AlphaFoldDB" id="A0A4R6V1E2"/>
<dbReference type="Proteomes" id="UP000295281">
    <property type="component" value="Unassembled WGS sequence"/>
</dbReference>
<sequence>MRRALRAAAGPAGRAAAALAAGLLLLSGCGAVRMQPPEPDERTAGLCRALVDRLPETLYEQDRVAVQPDSDLVAAWGSPTIALRCGVERPEGLLPDSQLTVVGEVAWLGEPADSPSLYTAVGREAYVELTLPATYTPPALALATISGLVEEEVPALPAGEL</sequence>